<sequence>MRKNYDMRYRLERSSSLSTRSWQKPVGPRSQKMRSNVAIDMGWGRLIFGQTFKTIESLANAVRAEEEDCRDIAFYIRDPHVMLSMAPTELFLDPSHAYRIWSHDYRHSGVHWKAFNIRRLSSGEDAAAVNDLYASRGMVRCDADFMLDRHATKLRTYFVAEAQSDGRIIGTVTGVDHVEAFNDPENGASLWCLAVDPQANAPGVGEALVRHLLEHYFTRGRSYVDLSVMHDNEGAIRLYEKLGFQRVPIFCIKRKNPINEPLYTVPVSEEMLNPYARIIIDEAHRRGIDVEILDAPYGYFKLKSGGRAVVCRESLSELTSAIAMSRCDDKRVTHRVLAKAGLKVPVQYINELPPSKPEKQWVVKPARGEQGAGISVDVRTRAELERAVSLAQEECQDYIVEEFIEGRDLRIIVIDYTMVAAAVRKPPLITGDGRHTIEALIEKYSRRRAAATGGESHVPMDDETLRCLKMEGYGRADILPEGRTIQVRKTANLHTGGTIHDVTARLHPALSSAAVDAAAALDIPVTGLDFIVPDVTGPRYHIIEANERPGLANHEPQPTARKFIDLLFPQTITQRQPRNLQ</sequence>
<evidence type="ECO:0000259" key="4">
    <source>
        <dbReference type="PROSITE" id="PS51186"/>
    </source>
</evidence>
<evidence type="ECO:0000259" key="3">
    <source>
        <dbReference type="PROSITE" id="PS50975"/>
    </source>
</evidence>
<dbReference type="eggNOG" id="COG0456">
    <property type="taxonomic scope" value="Bacteria"/>
</dbReference>
<dbReference type="PROSITE" id="PS00690">
    <property type="entry name" value="DEAH_ATP_HELICASE"/>
    <property type="match status" value="1"/>
</dbReference>
<organism evidence="5 6">
    <name type="scientific">Desulfococcus multivorans DSM 2059</name>
    <dbReference type="NCBI Taxonomy" id="1121405"/>
    <lineage>
        <taxon>Bacteria</taxon>
        <taxon>Pseudomonadati</taxon>
        <taxon>Thermodesulfobacteriota</taxon>
        <taxon>Desulfobacteria</taxon>
        <taxon>Desulfobacterales</taxon>
        <taxon>Desulfococcaceae</taxon>
        <taxon>Desulfococcus</taxon>
    </lineage>
</organism>
<protein>
    <submittedName>
        <fullName evidence="5">GNAT-family acetyltransferase TIGR03103</fullName>
    </submittedName>
</protein>
<dbReference type="RefSeq" id="WP_020876004.1">
    <property type="nucleotide sequence ID" value="NZ_ATHJ01000065.1"/>
</dbReference>
<dbReference type="Pfam" id="PF00583">
    <property type="entry name" value="Acetyltransf_1"/>
    <property type="match status" value="1"/>
</dbReference>
<dbReference type="PROSITE" id="PS51186">
    <property type="entry name" value="GNAT"/>
    <property type="match status" value="1"/>
</dbReference>
<reference evidence="5 6" key="1">
    <citation type="journal article" date="2013" name="Genome Announc.">
        <title>Draft genome sequences for three mercury-methylating, sulfate-reducing bacteria.</title>
        <authorList>
            <person name="Brown S.D."/>
            <person name="Hurt R.A.Jr."/>
            <person name="Gilmour C.C."/>
            <person name="Elias D.A."/>
        </authorList>
    </citation>
    <scope>NUCLEOTIDE SEQUENCE [LARGE SCALE GENOMIC DNA]</scope>
    <source>
        <strain evidence="5 6">DSM 2059</strain>
    </source>
</reference>
<dbReference type="PANTHER" id="PTHR21621">
    <property type="entry name" value="RIBOSOMAL PROTEIN S6 MODIFICATION PROTEIN"/>
    <property type="match status" value="1"/>
</dbReference>
<dbReference type="InterPro" id="IPR000182">
    <property type="entry name" value="GNAT_dom"/>
</dbReference>
<keyword evidence="1" id="KW-0378">Hydrolase</keyword>
<feature type="domain" description="ATP-grasp" evidence="3">
    <location>
        <begin position="334"/>
        <end position="572"/>
    </location>
</feature>
<accession>S7V754</accession>
<dbReference type="GO" id="GO:0005737">
    <property type="term" value="C:cytoplasm"/>
    <property type="evidence" value="ECO:0007669"/>
    <property type="project" value="TreeGrafter"/>
</dbReference>
<dbReference type="PATRIC" id="fig|1121405.3.peg.1062"/>
<dbReference type="GO" id="GO:0046872">
    <property type="term" value="F:metal ion binding"/>
    <property type="evidence" value="ECO:0007669"/>
    <property type="project" value="InterPro"/>
</dbReference>
<dbReference type="GO" id="GO:0009432">
    <property type="term" value="P:SOS response"/>
    <property type="evidence" value="ECO:0007669"/>
    <property type="project" value="TreeGrafter"/>
</dbReference>
<evidence type="ECO:0000256" key="2">
    <source>
        <dbReference type="PROSITE-ProRule" id="PRU00409"/>
    </source>
</evidence>
<keyword evidence="2" id="KW-0547">Nucleotide-binding</keyword>
<dbReference type="InterPro" id="IPR002464">
    <property type="entry name" value="DNA/RNA_helicase_DEAH_CS"/>
</dbReference>
<dbReference type="NCBIfam" id="TIGR03103">
    <property type="entry name" value="trio_acet_GNAT"/>
    <property type="match status" value="1"/>
</dbReference>
<dbReference type="GO" id="GO:0005524">
    <property type="term" value="F:ATP binding"/>
    <property type="evidence" value="ECO:0007669"/>
    <property type="project" value="UniProtKB-UniRule"/>
</dbReference>
<dbReference type="GO" id="GO:0016747">
    <property type="term" value="F:acyltransferase activity, transferring groups other than amino-acyl groups"/>
    <property type="evidence" value="ECO:0007669"/>
    <property type="project" value="InterPro"/>
</dbReference>
<dbReference type="InterPro" id="IPR013815">
    <property type="entry name" value="ATP_grasp_subdomain_1"/>
</dbReference>
<dbReference type="InterPro" id="IPR011761">
    <property type="entry name" value="ATP-grasp"/>
</dbReference>
<gene>
    <name evidence="5" type="ORF">dsmv_1620</name>
</gene>
<dbReference type="Pfam" id="PF02655">
    <property type="entry name" value="ATP-grasp_3"/>
    <property type="match status" value="1"/>
</dbReference>
<dbReference type="SUPFAM" id="SSF56059">
    <property type="entry name" value="Glutathione synthetase ATP-binding domain-like"/>
    <property type="match status" value="1"/>
</dbReference>
<evidence type="ECO:0000313" key="6">
    <source>
        <dbReference type="Proteomes" id="UP000014977"/>
    </source>
</evidence>
<dbReference type="GO" id="GO:0018169">
    <property type="term" value="F:ribosomal S6-glutamic acid ligase activity"/>
    <property type="evidence" value="ECO:0007669"/>
    <property type="project" value="TreeGrafter"/>
</dbReference>
<keyword evidence="5" id="KW-0808">Transferase</keyword>
<keyword evidence="6" id="KW-1185">Reference proteome</keyword>
<dbReference type="GO" id="GO:0016787">
    <property type="term" value="F:hydrolase activity"/>
    <property type="evidence" value="ECO:0007669"/>
    <property type="project" value="UniProtKB-KW"/>
</dbReference>
<dbReference type="InterPro" id="IPR017534">
    <property type="entry name" value="GNAT-acetyltransferase"/>
</dbReference>
<dbReference type="Gene3D" id="3.30.1490.20">
    <property type="entry name" value="ATP-grasp fold, A domain"/>
    <property type="match status" value="1"/>
</dbReference>
<name>S7V754_DESML</name>
<dbReference type="Gene3D" id="3.40.630.30">
    <property type="match status" value="1"/>
</dbReference>
<dbReference type="PANTHER" id="PTHR21621:SF0">
    <property type="entry name" value="BETA-CITRYLGLUTAMATE SYNTHASE B-RELATED"/>
    <property type="match status" value="1"/>
</dbReference>
<dbReference type="InterPro" id="IPR003806">
    <property type="entry name" value="ATP-grasp_PylC-type"/>
</dbReference>
<keyword evidence="2" id="KW-0067">ATP-binding</keyword>
<dbReference type="Gene3D" id="3.30.470.20">
    <property type="entry name" value="ATP-grasp fold, B domain"/>
    <property type="match status" value="2"/>
</dbReference>
<comment type="caution">
    <text evidence="5">The sequence shown here is derived from an EMBL/GenBank/DDBJ whole genome shotgun (WGS) entry which is preliminary data.</text>
</comment>
<feature type="domain" description="N-acetyltransferase" evidence="4">
    <location>
        <begin position="115"/>
        <end position="274"/>
    </location>
</feature>
<dbReference type="AlphaFoldDB" id="S7V754"/>
<dbReference type="SUPFAM" id="SSF55729">
    <property type="entry name" value="Acyl-CoA N-acyltransferases (Nat)"/>
    <property type="match status" value="1"/>
</dbReference>
<evidence type="ECO:0000256" key="1">
    <source>
        <dbReference type="ARBA" id="ARBA00022801"/>
    </source>
</evidence>
<proteinExistence type="predicted"/>
<evidence type="ECO:0000313" key="5">
    <source>
        <dbReference type="EMBL" id="EPR42494.1"/>
    </source>
</evidence>
<dbReference type="STRING" id="897.B2D07_07320"/>
<dbReference type="EMBL" id="ATHJ01000065">
    <property type="protein sequence ID" value="EPR42494.1"/>
    <property type="molecule type" value="Genomic_DNA"/>
</dbReference>
<dbReference type="InterPro" id="IPR016181">
    <property type="entry name" value="Acyl_CoA_acyltransferase"/>
</dbReference>
<dbReference type="Proteomes" id="UP000014977">
    <property type="component" value="Unassembled WGS sequence"/>
</dbReference>
<dbReference type="eggNOG" id="COG0189">
    <property type="taxonomic scope" value="Bacteria"/>
</dbReference>
<dbReference type="PROSITE" id="PS50975">
    <property type="entry name" value="ATP_GRASP"/>
    <property type="match status" value="1"/>
</dbReference>